<evidence type="ECO:0000256" key="1">
    <source>
        <dbReference type="SAM" id="MobiDB-lite"/>
    </source>
</evidence>
<evidence type="ECO:0000313" key="3">
    <source>
        <dbReference type="Proteomes" id="UP000628448"/>
    </source>
</evidence>
<feature type="region of interest" description="Disordered" evidence="1">
    <location>
        <begin position="1"/>
        <end position="34"/>
    </location>
</feature>
<keyword evidence="3" id="KW-1185">Reference proteome</keyword>
<protein>
    <recommendedName>
        <fullName evidence="4">Cold-shock protein</fullName>
    </recommendedName>
</protein>
<gene>
    <name evidence="2" type="ORF">I5907_18375</name>
</gene>
<comment type="caution">
    <text evidence="2">The sequence shown here is derived from an EMBL/GenBank/DDBJ whole genome shotgun (WGS) entry which is preliminary data.</text>
</comment>
<reference evidence="2" key="1">
    <citation type="submission" date="2020-11" db="EMBL/GenBank/DDBJ databases">
        <title>Bacterial whole genome sequence for Panacibacter sp. DH6.</title>
        <authorList>
            <person name="Le V."/>
            <person name="Ko S."/>
            <person name="Ahn C.-Y."/>
            <person name="Oh H.-M."/>
        </authorList>
    </citation>
    <scope>NUCLEOTIDE SEQUENCE</scope>
    <source>
        <strain evidence="2">DH6</strain>
    </source>
</reference>
<accession>A0A931GZG4</accession>
<feature type="compositionally biased region" description="Basic and acidic residues" evidence="1">
    <location>
        <begin position="19"/>
        <end position="34"/>
    </location>
</feature>
<dbReference type="AlphaFoldDB" id="A0A931GZG4"/>
<dbReference type="Proteomes" id="UP000628448">
    <property type="component" value="Unassembled WGS sequence"/>
</dbReference>
<proteinExistence type="predicted"/>
<dbReference type="RefSeq" id="WP_196992254.1">
    <property type="nucleotide sequence ID" value="NZ_JADWYR010000002.1"/>
</dbReference>
<organism evidence="2 3">
    <name type="scientific">Panacibacter microcysteis</name>
    <dbReference type="NCBI Taxonomy" id="2793269"/>
    <lineage>
        <taxon>Bacteria</taxon>
        <taxon>Pseudomonadati</taxon>
        <taxon>Bacteroidota</taxon>
        <taxon>Chitinophagia</taxon>
        <taxon>Chitinophagales</taxon>
        <taxon>Chitinophagaceae</taxon>
        <taxon>Panacibacter</taxon>
    </lineage>
</organism>
<feature type="compositionally biased region" description="Basic residues" evidence="1">
    <location>
        <begin position="9"/>
        <end position="18"/>
    </location>
</feature>
<evidence type="ECO:0008006" key="4">
    <source>
        <dbReference type="Google" id="ProtNLM"/>
    </source>
</evidence>
<evidence type="ECO:0000313" key="2">
    <source>
        <dbReference type="EMBL" id="MBG9378211.1"/>
    </source>
</evidence>
<dbReference type="EMBL" id="JADWYR010000002">
    <property type="protein sequence ID" value="MBG9378211.1"/>
    <property type="molecule type" value="Genomic_DNA"/>
</dbReference>
<name>A0A931GZG4_9BACT</name>
<sequence length="70" mass="8153">MADSWNKKERVKKKRQLKKEKEEKKLERKEHARNGNDLDAMLAYVDENGNLTSKPPGVVHKIEIKTRIPG</sequence>